<keyword evidence="1" id="KW-0732">Signal</keyword>
<dbReference type="Proteomes" id="UP001163821">
    <property type="component" value="Unassembled WGS sequence"/>
</dbReference>
<evidence type="ECO:0008006" key="4">
    <source>
        <dbReference type="Google" id="ProtNLM"/>
    </source>
</evidence>
<proteinExistence type="predicted"/>
<feature type="signal peptide" evidence="1">
    <location>
        <begin position="1"/>
        <end position="19"/>
    </location>
</feature>
<comment type="caution">
    <text evidence="2">The sequence shown here is derived from an EMBL/GenBank/DDBJ whole genome shotgun (WGS) entry which is preliminary data.</text>
</comment>
<accession>A0AA42C916</accession>
<protein>
    <recommendedName>
        <fullName evidence="4">FlgD Ig-like domain-containing protein</fullName>
    </recommendedName>
</protein>
<dbReference type="EMBL" id="JAPAAF010000004">
    <property type="protein sequence ID" value="MCW0481907.1"/>
    <property type="molecule type" value="Genomic_DNA"/>
</dbReference>
<keyword evidence="3" id="KW-1185">Reference proteome</keyword>
<dbReference type="RefSeq" id="WP_282590517.1">
    <property type="nucleotide sequence ID" value="NZ_JAPAAF010000004.1"/>
</dbReference>
<feature type="chain" id="PRO_5041296340" description="FlgD Ig-like domain-containing protein" evidence="1">
    <location>
        <begin position="20"/>
        <end position="272"/>
    </location>
</feature>
<dbReference type="AlphaFoldDB" id="A0AA42C916"/>
<evidence type="ECO:0000256" key="1">
    <source>
        <dbReference type="SAM" id="SignalP"/>
    </source>
</evidence>
<gene>
    <name evidence="2" type="ORF">N2K84_04135</name>
</gene>
<evidence type="ECO:0000313" key="2">
    <source>
        <dbReference type="EMBL" id="MCW0481907.1"/>
    </source>
</evidence>
<reference evidence="2" key="1">
    <citation type="submission" date="2022-10" db="EMBL/GenBank/DDBJ databases">
        <title>Gaoshiqiia sediminis gen. nov., sp. nov., isolated from coastal sediment.</title>
        <authorList>
            <person name="Yu W.X."/>
            <person name="Mu D.S."/>
            <person name="Du J.Z."/>
            <person name="Liang Y.Q."/>
        </authorList>
    </citation>
    <scope>NUCLEOTIDE SEQUENCE</scope>
    <source>
        <strain evidence="2">A06</strain>
    </source>
</reference>
<organism evidence="2 3">
    <name type="scientific">Gaoshiqia sediminis</name>
    <dbReference type="NCBI Taxonomy" id="2986998"/>
    <lineage>
        <taxon>Bacteria</taxon>
        <taxon>Pseudomonadati</taxon>
        <taxon>Bacteroidota</taxon>
        <taxon>Bacteroidia</taxon>
        <taxon>Marinilabiliales</taxon>
        <taxon>Prolixibacteraceae</taxon>
        <taxon>Gaoshiqia</taxon>
    </lineage>
</organism>
<evidence type="ECO:0000313" key="3">
    <source>
        <dbReference type="Proteomes" id="UP001163821"/>
    </source>
</evidence>
<name>A0AA42C916_9BACT</name>
<sequence length="272" mass="30349">MKKYSFFLLFLLMSTMSFAQQSYQYVIIPTGFSDIGSGFNPHGVSSVLQQLFDSKSIKTVFETAERPADYCEALTVDLEKVPNMFQNRLLVKLKDCQNRTVWSQEGKGRSKDFQQGYAEALADALSELKSLPENVTVQPGIVAPVPQPKERVQMQSQSQVQSMASTPVVNSGTDDELYRPQNLYYNLTYFVDVVTVEQGKKRLVLVNGELLGYENLQSVAILTPSGLSDVYTVEWTQADGTTVTGVANLTDIELKISLPAGQEMEVIRLIKY</sequence>